<dbReference type="PANTHER" id="PTHR33349:SF1">
    <property type="entry name" value="EMB|CAB62594.1"/>
    <property type="match status" value="1"/>
</dbReference>
<proteinExistence type="predicted"/>
<feature type="compositionally biased region" description="Acidic residues" evidence="1">
    <location>
        <begin position="443"/>
        <end position="453"/>
    </location>
</feature>
<reference evidence="3" key="1">
    <citation type="submission" date="2018-02" db="EMBL/GenBank/DDBJ databases">
        <title>Rhizophora mucronata_Transcriptome.</title>
        <authorList>
            <person name="Meera S.P."/>
            <person name="Sreeshan A."/>
            <person name="Augustine A."/>
        </authorList>
    </citation>
    <scope>NUCLEOTIDE SEQUENCE</scope>
    <source>
        <tissue evidence="3">Leaf</tissue>
    </source>
</reference>
<feature type="compositionally biased region" description="Polar residues" evidence="1">
    <location>
        <begin position="11"/>
        <end position="20"/>
    </location>
</feature>
<dbReference type="PANTHER" id="PTHR33349">
    <property type="entry name" value="EMB|CAB62594.1"/>
    <property type="match status" value="1"/>
</dbReference>
<dbReference type="InterPro" id="IPR012417">
    <property type="entry name" value="CaM-bd_dom_pln"/>
</dbReference>
<organism evidence="3">
    <name type="scientific">Rhizophora mucronata</name>
    <name type="common">Asiatic mangrove</name>
    <dbReference type="NCBI Taxonomy" id="61149"/>
    <lineage>
        <taxon>Eukaryota</taxon>
        <taxon>Viridiplantae</taxon>
        <taxon>Streptophyta</taxon>
        <taxon>Embryophyta</taxon>
        <taxon>Tracheophyta</taxon>
        <taxon>Spermatophyta</taxon>
        <taxon>Magnoliopsida</taxon>
        <taxon>eudicotyledons</taxon>
        <taxon>Gunneridae</taxon>
        <taxon>Pentapetalae</taxon>
        <taxon>rosids</taxon>
        <taxon>fabids</taxon>
        <taxon>Malpighiales</taxon>
        <taxon>Rhizophoraceae</taxon>
        <taxon>Rhizophora</taxon>
    </lineage>
</organism>
<dbReference type="AlphaFoldDB" id="A0A2P2MZ47"/>
<evidence type="ECO:0000256" key="1">
    <source>
        <dbReference type="SAM" id="MobiDB-lite"/>
    </source>
</evidence>
<evidence type="ECO:0000313" key="3">
    <source>
        <dbReference type="EMBL" id="MBX35483.1"/>
    </source>
</evidence>
<feature type="compositionally biased region" description="Low complexity" evidence="1">
    <location>
        <begin position="227"/>
        <end position="239"/>
    </location>
</feature>
<dbReference type="EMBL" id="GGEC01054999">
    <property type="protein sequence ID" value="MBX35483.1"/>
    <property type="molecule type" value="Transcribed_RNA"/>
</dbReference>
<feature type="region of interest" description="Disordered" evidence="1">
    <location>
        <begin position="399"/>
        <end position="474"/>
    </location>
</feature>
<accession>A0A2P2MZ47</accession>
<sequence>MAEHSIISLPMTPNSTKGNQVNSRRNSVGSSSSSKSEAKILPHYLRASTGSCHDYCKYGRKHAFEEKARHPARRVTKKPPDGQSSVVLQRERKKLPDVFKHSANSKSGLSSTPEVIKREVSTMSADGKSSSFSEVLAAERVPVGALLTKSVDHKIPMLGEILEKRKEDRTLTKSMDSQVSVSSETYAEKNKPEQEKNKASAAKLKTPPDSKSHSSLKFTKPEVPPNSRSSKVSLKQSSSKAKEVKLTANCATPLAIKLSSPDASRVLSTRRDSYTKTGRTSKIVIKKAQTSQRALSSPKSSFSGVAIGLATPRASLRVASVESKKHKGLKVVSSLKNKDNNADNEQPKVNANPQSTEVLKAAPNGDVVQEKTLHVIKVETGNKYLESDHNENISVKSSPILAPSFKSPPLPKSLTLSSHNEENKEESEETMTEAEYDSLSQFDETESMEEAETLEGKNKMRQHKKGGTIHSVDKDGLPEKLCFRRGKVIDIQSENNGPKRLKFRRGKLLGEKQNLKAHARMSLRRTAAESNANNSKPDSQKFVLRHQDVQKRKDEQGLFNDVIEETASKLAETRKSKVKALVGAFESVIFLQDGKPSPNAVS</sequence>
<feature type="region of interest" description="Disordered" evidence="1">
    <location>
        <begin position="1"/>
        <end position="40"/>
    </location>
</feature>
<dbReference type="Pfam" id="PF07839">
    <property type="entry name" value="CaM_binding"/>
    <property type="match status" value="1"/>
</dbReference>
<feature type="domain" description="Calmodulin-binding" evidence="2">
    <location>
        <begin position="477"/>
        <end position="590"/>
    </location>
</feature>
<feature type="compositionally biased region" description="Basic and acidic residues" evidence="1">
    <location>
        <begin position="186"/>
        <end position="198"/>
    </location>
</feature>
<dbReference type="SMART" id="SM01054">
    <property type="entry name" value="CaM_binding"/>
    <property type="match status" value="1"/>
</dbReference>
<evidence type="ECO:0000259" key="2">
    <source>
        <dbReference type="SMART" id="SM01054"/>
    </source>
</evidence>
<dbReference type="GO" id="GO:0005516">
    <property type="term" value="F:calmodulin binding"/>
    <property type="evidence" value="ECO:0007669"/>
    <property type="project" value="InterPro"/>
</dbReference>
<feature type="compositionally biased region" description="Low complexity" evidence="1">
    <location>
        <begin position="21"/>
        <end position="35"/>
    </location>
</feature>
<protein>
    <submittedName>
        <fullName evidence="3">Uncharacterized protein MANES_01G099000</fullName>
    </submittedName>
</protein>
<feature type="region of interest" description="Disordered" evidence="1">
    <location>
        <begin position="64"/>
        <end position="112"/>
    </location>
</feature>
<feature type="compositionally biased region" description="Polar residues" evidence="1">
    <location>
        <begin position="172"/>
        <end position="185"/>
    </location>
</feature>
<feature type="region of interest" description="Disordered" evidence="1">
    <location>
        <begin position="169"/>
        <end position="241"/>
    </location>
</feature>
<feature type="compositionally biased region" description="Acidic residues" evidence="1">
    <location>
        <begin position="423"/>
        <end position="436"/>
    </location>
</feature>
<name>A0A2P2MZ47_RHIMU</name>
<feature type="compositionally biased region" description="Polar residues" evidence="1">
    <location>
        <begin position="102"/>
        <end position="112"/>
    </location>
</feature>